<evidence type="ECO:0000256" key="2">
    <source>
        <dbReference type="ARBA" id="ARBA00022540"/>
    </source>
</evidence>
<evidence type="ECO:0000256" key="4">
    <source>
        <dbReference type="NCBIfam" id="TIGR00168"/>
    </source>
</evidence>
<evidence type="ECO:0000313" key="8">
    <source>
        <dbReference type="Proteomes" id="UP000230903"/>
    </source>
</evidence>
<dbReference type="Proteomes" id="UP000230903">
    <property type="component" value="Unassembled WGS sequence"/>
</dbReference>
<feature type="domain" description="Translation initiation factor 3 C-terminal" evidence="5">
    <location>
        <begin position="101"/>
        <end position="184"/>
    </location>
</feature>
<sequence>MKRGPRKRAQEDPTISARINHQIKAPELRLLNEAGELLGVFPLSEALRMANEAGLDLVETVSQADPPIARIIGYDKFRYHETKKIKKQRVVTAKTRKSMASKRIQISIRSAQNDLETRARLANQFLKDGNQVEIMVNLRGREKGNKDFAKQKLLEFVTTMITENHQIISHPKPGGRGITMMITPR</sequence>
<dbReference type="AlphaFoldDB" id="A0A2H0UN39"/>
<evidence type="ECO:0000256" key="1">
    <source>
        <dbReference type="ARBA" id="ARBA00005439"/>
    </source>
</evidence>
<dbReference type="GO" id="GO:0003743">
    <property type="term" value="F:translation initiation factor activity"/>
    <property type="evidence" value="ECO:0007669"/>
    <property type="project" value="UniProtKB-UniRule"/>
</dbReference>
<comment type="similarity">
    <text evidence="1">Belongs to the IF-3 family.</text>
</comment>
<proteinExistence type="inferred from homology"/>
<dbReference type="PANTHER" id="PTHR10938">
    <property type="entry name" value="TRANSLATION INITIATION FACTOR IF-3"/>
    <property type="match status" value="1"/>
</dbReference>
<feature type="domain" description="Translation initiation factor 3 N-terminal" evidence="6">
    <location>
        <begin position="19"/>
        <end position="88"/>
    </location>
</feature>
<dbReference type="NCBIfam" id="TIGR00168">
    <property type="entry name" value="infC"/>
    <property type="match status" value="1"/>
</dbReference>
<evidence type="ECO:0000313" key="7">
    <source>
        <dbReference type="EMBL" id="PIR87801.1"/>
    </source>
</evidence>
<dbReference type="SUPFAM" id="SSF54364">
    <property type="entry name" value="Translation initiation factor IF3, N-terminal domain"/>
    <property type="match status" value="1"/>
</dbReference>
<keyword evidence="3" id="KW-0648">Protein biosynthesis</keyword>
<dbReference type="Gene3D" id="3.10.20.80">
    <property type="entry name" value="Translation initiation factor 3 (IF-3), N-terminal domain"/>
    <property type="match status" value="1"/>
</dbReference>
<dbReference type="InterPro" id="IPR036788">
    <property type="entry name" value="T_IF-3_C_sf"/>
</dbReference>
<dbReference type="Pfam" id="PF00707">
    <property type="entry name" value="IF3_C"/>
    <property type="match status" value="1"/>
</dbReference>
<keyword evidence="2 7" id="KW-0396">Initiation factor</keyword>
<dbReference type="InterPro" id="IPR019815">
    <property type="entry name" value="Translation_initiation_fac_3_C"/>
</dbReference>
<evidence type="ECO:0000256" key="3">
    <source>
        <dbReference type="ARBA" id="ARBA00022917"/>
    </source>
</evidence>
<dbReference type="InterPro" id="IPR036787">
    <property type="entry name" value="T_IF-3_N_sf"/>
</dbReference>
<organism evidence="7 8">
    <name type="scientific">Candidatus Harrisonbacteria bacterium CG10_big_fil_rev_8_21_14_0_10_45_28</name>
    <dbReference type="NCBI Taxonomy" id="1974586"/>
    <lineage>
        <taxon>Bacteria</taxon>
        <taxon>Candidatus Harrisoniibacteriota</taxon>
    </lineage>
</organism>
<dbReference type="InterPro" id="IPR001288">
    <property type="entry name" value="Translation_initiation_fac_3"/>
</dbReference>
<dbReference type="InterPro" id="IPR019814">
    <property type="entry name" value="Translation_initiation_fac_3_N"/>
</dbReference>
<dbReference type="SUPFAM" id="SSF55200">
    <property type="entry name" value="Translation initiation factor IF3, C-terminal domain"/>
    <property type="match status" value="1"/>
</dbReference>
<dbReference type="GO" id="GO:0032790">
    <property type="term" value="P:ribosome disassembly"/>
    <property type="evidence" value="ECO:0007669"/>
    <property type="project" value="TreeGrafter"/>
</dbReference>
<dbReference type="PANTHER" id="PTHR10938:SF0">
    <property type="entry name" value="TRANSLATION INITIATION FACTOR IF-3, MITOCHONDRIAL"/>
    <property type="match status" value="1"/>
</dbReference>
<dbReference type="GO" id="GO:0005737">
    <property type="term" value="C:cytoplasm"/>
    <property type="evidence" value="ECO:0007669"/>
    <property type="project" value="UniProtKB-ARBA"/>
</dbReference>
<reference evidence="8" key="1">
    <citation type="submission" date="2017-09" db="EMBL/GenBank/DDBJ databases">
        <title>Depth-based differentiation of microbial function through sediment-hosted aquifers and enrichment of novel symbionts in the deep terrestrial subsurface.</title>
        <authorList>
            <person name="Probst A.J."/>
            <person name="Ladd B."/>
            <person name="Jarett J.K."/>
            <person name="Geller-Mcgrath D.E."/>
            <person name="Sieber C.M.K."/>
            <person name="Emerson J.B."/>
            <person name="Anantharaman K."/>
            <person name="Thomas B.C."/>
            <person name="Malmstrom R."/>
            <person name="Stieglmeier M."/>
            <person name="Klingl A."/>
            <person name="Woyke T."/>
            <person name="Ryan C.M."/>
            <person name="Banfield J.F."/>
        </authorList>
    </citation>
    <scope>NUCLEOTIDE SEQUENCE [LARGE SCALE GENOMIC DNA]</scope>
</reference>
<dbReference type="Gene3D" id="3.30.110.10">
    <property type="entry name" value="Translation initiation factor 3 (IF-3), C-terminal domain"/>
    <property type="match status" value="1"/>
</dbReference>
<accession>A0A2H0UN39</accession>
<comment type="caution">
    <text evidence="7">The sequence shown here is derived from an EMBL/GenBank/DDBJ whole genome shotgun (WGS) entry which is preliminary data.</text>
</comment>
<evidence type="ECO:0000259" key="5">
    <source>
        <dbReference type="Pfam" id="PF00707"/>
    </source>
</evidence>
<protein>
    <recommendedName>
        <fullName evidence="4">Translation initiation factor IF-3</fullName>
    </recommendedName>
</protein>
<evidence type="ECO:0000259" key="6">
    <source>
        <dbReference type="Pfam" id="PF05198"/>
    </source>
</evidence>
<name>A0A2H0UN39_9BACT</name>
<dbReference type="GO" id="GO:0043022">
    <property type="term" value="F:ribosome binding"/>
    <property type="evidence" value="ECO:0007669"/>
    <property type="project" value="TreeGrafter"/>
</dbReference>
<gene>
    <name evidence="7" type="primary">infC</name>
    <name evidence="7" type="ORF">COU10_02670</name>
</gene>
<dbReference type="EMBL" id="PFBC01000042">
    <property type="protein sequence ID" value="PIR87801.1"/>
    <property type="molecule type" value="Genomic_DNA"/>
</dbReference>
<dbReference type="Pfam" id="PF05198">
    <property type="entry name" value="IF3_N"/>
    <property type="match status" value="1"/>
</dbReference>